<dbReference type="KEGG" id="chk:D4L85_24060"/>
<gene>
    <name evidence="1" type="ORF">D4L85_24060</name>
</gene>
<dbReference type="AlphaFoldDB" id="A0A385ST22"/>
<accession>A0A385ST22</accession>
<protein>
    <submittedName>
        <fullName evidence="1">Uncharacterized protein</fullName>
    </submittedName>
</protein>
<reference evidence="2" key="1">
    <citation type="submission" date="2018-09" db="EMBL/GenBank/DDBJ databases">
        <title>Chryseolinea sp. KIS68-18 isolated from soil.</title>
        <authorList>
            <person name="Weon H.-Y."/>
            <person name="Kwon S.-W."/>
            <person name="Lee S.A."/>
        </authorList>
    </citation>
    <scope>NUCLEOTIDE SEQUENCE [LARGE SCALE GENOMIC DNA]</scope>
    <source>
        <strain evidence="2">KIS68-18</strain>
    </source>
</reference>
<evidence type="ECO:0000313" key="1">
    <source>
        <dbReference type="EMBL" id="AYB33471.1"/>
    </source>
</evidence>
<keyword evidence="2" id="KW-1185">Reference proteome</keyword>
<organism evidence="1 2">
    <name type="scientific">Chryseolinea soli</name>
    <dbReference type="NCBI Taxonomy" id="2321403"/>
    <lineage>
        <taxon>Bacteria</taxon>
        <taxon>Pseudomonadati</taxon>
        <taxon>Bacteroidota</taxon>
        <taxon>Cytophagia</taxon>
        <taxon>Cytophagales</taxon>
        <taxon>Fulvivirgaceae</taxon>
        <taxon>Chryseolinea</taxon>
    </lineage>
</organism>
<proteinExistence type="predicted"/>
<dbReference type="Proteomes" id="UP000266183">
    <property type="component" value="Chromosome"/>
</dbReference>
<dbReference type="EMBL" id="CP032382">
    <property type="protein sequence ID" value="AYB33471.1"/>
    <property type="molecule type" value="Genomic_DNA"/>
</dbReference>
<evidence type="ECO:0000313" key="2">
    <source>
        <dbReference type="Proteomes" id="UP000266183"/>
    </source>
</evidence>
<name>A0A385ST22_9BACT</name>
<sequence length="255" mass="27588">MDGMARQSGIIKLKGGVGDLSFYKSVDGFVVRRKGGPDGYRIKNAPQFARTRENNSEFARASRAGKLLRSAFQALLRNSADGRMTSRLTQLMLKAIKDDRVGERGQRGLTDETTMLVKGFEFNINAPVDRIFRMPFISGIDRVAGKLTVTFPQFVPAEALVLPGASHCRLVVGGAEIDFCEMRFVAGVSKSVDVDLAAPKQGPFVLNVDVTAGSLLPMFLVFGVTFLQEVNGQLYPLQNGGSSGLRVINVDAVVG</sequence>